<feature type="domain" description="DUF1214" evidence="1">
    <location>
        <begin position="98"/>
        <end position="203"/>
    </location>
</feature>
<organism evidence="2 3">
    <name type="scientific">Alicyclobacillus acidoterrestris (strain ATCC 49025 / DSM 3922 / CIP 106132 / NCIMB 13137 / GD3B)</name>
    <dbReference type="NCBI Taxonomy" id="1356854"/>
    <lineage>
        <taxon>Bacteria</taxon>
        <taxon>Bacillati</taxon>
        <taxon>Bacillota</taxon>
        <taxon>Bacilli</taxon>
        <taxon>Bacillales</taxon>
        <taxon>Alicyclobacillaceae</taxon>
        <taxon>Alicyclobacillus</taxon>
    </lineage>
</organism>
<proteinExistence type="predicted"/>
<dbReference type="EMBL" id="CP080467">
    <property type="protein sequence ID" value="UNO47303.1"/>
    <property type="molecule type" value="Genomic_DNA"/>
</dbReference>
<dbReference type="PANTHER" id="PTHR36509:SF2">
    <property type="entry name" value="BLL3101 PROTEIN"/>
    <property type="match status" value="1"/>
</dbReference>
<dbReference type="AlphaFoldDB" id="T0D7D0"/>
<dbReference type="STRING" id="1356854.N007_08230"/>
<sequence>MTNKKYTLFLIFIGVICVYAAVHSFFFVHSRPVLSDAIQGFFVGFGVAIITAQLVAKIKSTKVNGWTTMYGLGVPSNGMLMRAACTLAFPGPVNIPQEAMYWTTSVDGASHELSGEHDYTMHFPAGGLPPNQAFWSLTMGDAKNRFVANPINRYSVSDRSGLVPNADGSIDIYIQKTAPVGCESNWLPAPSGKFILWFRVYIPGAPILDGKYNVPPVVKVK</sequence>
<evidence type="ECO:0000313" key="3">
    <source>
        <dbReference type="Proteomes" id="UP000829401"/>
    </source>
</evidence>
<dbReference type="InterPro" id="IPR037049">
    <property type="entry name" value="DUF1214_C_sf"/>
</dbReference>
<dbReference type="Pfam" id="PF06742">
    <property type="entry name" value="DUF1214"/>
    <property type="match status" value="1"/>
</dbReference>
<dbReference type="Proteomes" id="UP000829401">
    <property type="component" value="Chromosome"/>
</dbReference>
<reference evidence="3" key="1">
    <citation type="journal article" date="2022" name="G3 (Bethesda)">
        <title>Unveiling the complete genome sequence of Alicyclobacillus acidoterrestris DSM 3922T, a taint-producing strain.</title>
        <authorList>
            <person name="Leonardo I.C."/>
            <person name="Barreto Crespo M.T."/>
            <person name="Gaspar F.B."/>
        </authorList>
    </citation>
    <scope>NUCLEOTIDE SEQUENCE [LARGE SCALE GENOMIC DNA]</scope>
    <source>
        <strain evidence="3">DSM 3922</strain>
    </source>
</reference>
<accession>A0A9E7CUR7</accession>
<gene>
    <name evidence="2" type="ORF">K1I37_11215</name>
</gene>
<dbReference type="PANTHER" id="PTHR36509">
    <property type="entry name" value="BLL3101 PROTEIN"/>
    <property type="match status" value="1"/>
</dbReference>
<dbReference type="eggNOG" id="COG5361">
    <property type="taxonomic scope" value="Bacteria"/>
</dbReference>
<evidence type="ECO:0000313" key="2">
    <source>
        <dbReference type="EMBL" id="UNO47303.1"/>
    </source>
</evidence>
<dbReference type="OrthoDB" id="40820at2"/>
<dbReference type="SUPFAM" id="SSF160935">
    <property type="entry name" value="VPA0735-like"/>
    <property type="match status" value="1"/>
</dbReference>
<dbReference type="InterPro" id="IPR010621">
    <property type="entry name" value="DUF1214"/>
</dbReference>
<dbReference type="Gene3D" id="2.60.120.600">
    <property type="entry name" value="Domain of unknown function DUF1214, C-terminal domain"/>
    <property type="match status" value="1"/>
</dbReference>
<evidence type="ECO:0000259" key="1">
    <source>
        <dbReference type="Pfam" id="PF06742"/>
    </source>
</evidence>
<protein>
    <submittedName>
        <fullName evidence="2">DUF1214 domain-containing protein</fullName>
    </submittedName>
</protein>
<keyword evidence="3" id="KW-1185">Reference proteome</keyword>
<name>T0D7D0_ALIAG</name>
<accession>T0D7D0</accession>
<dbReference type="KEGG" id="aaco:K1I37_11215"/>
<dbReference type="RefSeq" id="WP_021296709.1">
    <property type="nucleotide sequence ID" value="NZ_AURB01000134.1"/>
</dbReference>